<evidence type="ECO:0008006" key="4">
    <source>
        <dbReference type="Google" id="ProtNLM"/>
    </source>
</evidence>
<proteinExistence type="predicted"/>
<dbReference type="SUPFAM" id="SSF53474">
    <property type="entry name" value="alpha/beta-Hydrolases"/>
    <property type="match status" value="1"/>
</dbReference>
<reference evidence="2 3" key="1">
    <citation type="submission" date="2020-07" db="EMBL/GenBank/DDBJ databases">
        <title>Sequencing the genomes of 1000 actinobacteria strains.</title>
        <authorList>
            <person name="Klenk H.-P."/>
        </authorList>
    </citation>
    <scope>NUCLEOTIDE SEQUENCE [LARGE SCALE GENOMIC DNA]</scope>
    <source>
        <strain evidence="2 3">DSM 15664</strain>
    </source>
</reference>
<sequence length="306" mass="32654">MTRGLARLPVLVAAVLAVILVLLGLLVFFGPTVPLSQDEDPEASAAGPARCEEHGISSPDPRADPEPVSGAENEAAGAEGAVQLDQEFTADGVTSGYHLYTRDVDFDESVGVVVRLHGDGGAEYADPDGLLNCLAAVAASHNMMLLAPLTPDVEGEETWWEDISTNLPWLQDLLSTRVLETYAPDTEDVWWMGYSGGAEMITYGVLPRTPQAVTGGAVMIGGGGSPGALREEPTAEQRASLDLTWITGTLDDGSVPYAPFDALTAAQEGSSWYREQGFEQVRAEFPEGEDHFSLPQARILEDVLRQ</sequence>
<name>A0A7Z0E7X4_9MICC</name>
<feature type="compositionally biased region" description="Basic and acidic residues" evidence="1">
    <location>
        <begin position="50"/>
        <end position="65"/>
    </location>
</feature>
<dbReference type="Gene3D" id="3.40.50.1820">
    <property type="entry name" value="alpha/beta hydrolase"/>
    <property type="match status" value="1"/>
</dbReference>
<keyword evidence="3" id="KW-1185">Reference proteome</keyword>
<dbReference type="AlphaFoldDB" id="A0A7Z0E7X4"/>
<dbReference type="RefSeq" id="WP_179441487.1">
    <property type="nucleotide sequence ID" value="NZ_BAAALK010000002.1"/>
</dbReference>
<dbReference type="Proteomes" id="UP000560069">
    <property type="component" value="Unassembled WGS sequence"/>
</dbReference>
<organism evidence="2 3">
    <name type="scientific">Nesterenkonia sandarakina</name>
    <dbReference type="NCBI Taxonomy" id="272918"/>
    <lineage>
        <taxon>Bacteria</taxon>
        <taxon>Bacillati</taxon>
        <taxon>Actinomycetota</taxon>
        <taxon>Actinomycetes</taxon>
        <taxon>Micrococcales</taxon>
        <taxon>Micrococcaceae</taxon>
        <taxon>Nesterenkonia</taxon>
    </lineage>
</organism>
<dbReference type="EMBL" id="JACCFQ010000001">
    <property type="protein sequence ID" value="NYJ16591.1"/>
    <property type="molecule type" value="Genomic_DNA"/>
</dbReference>
<dbReference type="InterPro" id="IPR029058">
    <property type="entry name" value="AB_hydrolase_fold"/>
</dbReference>
<evidence type="ECO:0000313" key="2">
    <source>
        <dbReference type="EMBL" id="NYJ16591.1"/>
    </source>
</evidence>
<evidence type="ECO:0000256" key="1">
    <source>
        <dbReference type="SAM" id="MobiDB-lite"/>
    </source>
</evidence>
<accession>A0A7Z0E7X4</accession>
<gene>
    <name evidence="2" type="ORF">HNR11_001125</name>
</gene>
<comment type="caution">
    <text evidence="2">The sequence shown here is derived from an EMBL/GenBank/DDBJ whole genome shotgun (WGS) entry which is preliminary data.</text>
</comment>
<feature type="region of interest" description="Disordered" evidence="1">
    <location>
        <begin position="37"/>
        <end position="76"/>
    </location>
</feature>
<evidence type="ECO:0000313" key="3">
    <source>
        <dbReference type="Proteomes" id="UP000560069"/>
    </source>
</evidence>
<protein>
    <recommendedName>
        <fullName evidence="4">Esterase</fullName>
    </recommendedName>
</protein>